<dbReference type="EMBL" id="HE573025">
    <property type="protein sequence ID" value="CCC50215.1"/>
    <property type="molecule type" value="Genomic_DNA"/>
</dbReference>
<dbReference type="AlphaFoldDB" id="G0U1R6"/>
<feature type="compositionally biased region" description="Basic and acidic residues" evidence="1">
    <location>
        <begin position="188"/>
        <end position="204"/>
    </location>
</feature>
<dbReference type="OMA" id="HASACKD"/>
<organism evidence="2">
    <name type="scientific">Trypanosoma vivax (strain Y486)</name>
    <dbReference type="NCBI Taxonomy" id="1055687"/>
    <lineage>
        <taxon>Eukaryota</taxon>
        <taxon>Discoba</taxon>
        <taxon>Euglenozoa</taxon>
        <taxon>Kinetoplastea</taxon>
        <taxon>Metakinetoplastina</taxon>
        <taxon>Trypanosomatida</taxon>
        <taxon>Trypanosomatidae</taxon>
        <taxon>Trypanosoma</taxon>
        <taxon>Duttonella</taxon>
    </lineage>
</organism>
<gene>
    <name evidence="2" type="ORF">TVY486_0900380</name>
</gene>
<proteinExistence type="predicted"/>
<reference evidence="2" key="1">
    <citation type="journal article" date="2012" name="Proc. Natl. Acad. Sci. U.S.A.">
        <title>Antigenic diversity is generated by distinct evolutionary mechanisms in African trypanosome species.</title>
        <authorList>
            <person name="Jackson A.P."/>
            <person name="Berry A."/>
            <person name="Aslett M."/>
            <person name="Allison H.C."/>
            <person name="Burton P."/>
            <person name="Vavrova-Anderson J."/>
            <person name="Brown R."/>
            <person name="Browne H."/>
            <person name="Corton N."/>
            <person name="Hauser H."/>
            <person name="Gamble J."/>
            <person name="Gilderthorp R."/>
            <person name="Marcello L."/>
            <person name="McQuillan J."/>
            <person name="Otto T.D."/>
            <person name="Quail M.A."/>
            <person name="Sanders M.J."/>
            <person name="van Tonder A."/>
            <person name="Ginger M.L."/>
            <person name="Field M.C."/>
            <person name="Barry J.D."/>
            <person name="Hertz-Fowler C."/>
            <person name="Berriman M."/>
        </authorList>
    </citation>
    <scope>NUCLEOTIDE SEQUENCE</scope>
    <source>
        <strain evidence="2">Y486</strain>
    </source>
</reference>
<evidence type="ECO:0000256" key="1">
    <source>
        <dbReference type="SAM" id="MobiDB-lite"/>
    </source>
</evidence>
<feature type="region of interest" description="Disordered" evidence="1">
    <location>
        <begin position="188"/>
        <end position="213"/>
    </location>
</feature>
<name>G0U1R6_TRYVY</name>
<sequence>MRSCATDNVSSCLERLLQLHAERMRALREEEIAANARAALLEELADGLMRGELQFTPIRRESSQLGVGSLSRRVMPHDQGEAAEAPSQIEAKSKHLEVSPTMECELDRFFPRTMVKQAFRESSLAVKRGLGDKDSTLTATDILAAIPSIHTRELPPAAIGCGLADDSSKPISHLRTMRRRLRDYAADEPLRRLRGEGRGSAGDRDDADSWCTPPAYWEIDFPHSR</sequence>
<protein>
    <submittedName>
        <fullName evidence="2">Uncharacterized protein</fullName>
    </submittedName>
</protein>
<evidence type="ECO:0000313" key="2">
    <source>
        <dbReference type="EMBL" id="CCC50215.1"/>
    </source>
</evidence>
<dbReference type="VEuPathDB" id="TriTrypDB:TvY486_0900380"/>
<accession>G0U1R6</accession>